<feature type="transmembrane region" description="Helical" evidence="1">
    <location>
        <begin position="141"/>
        <end position="164"/>
    </location>
</feature>
<keyword evidence="3" id="KW-1185">Reference proteome</keyword>
<proteinExistence type="predicted"/>
<dbReference type="eggNOG" id="COG5615">
    <property type="taxonomic scope" value="Bacteria"/>
</dbReference>
<keyword evidence="1" id="KW-1133">Transmembrane helix</keyword>
<keyword evidence="1" id="KW-0812">Transmembrane</keyword>
<feature type="transmembrane region" description="Helical" evidence="1">
    <location>
        <begin position="100"/>
        <end position="120"/>
    </location>
</feature>
<dbReference type="OrthoDB" id="5354611at2"/>
<evidence type="ECO:0000313" key="2">
    <source>
        <dbReference type="EMBL" id="EEV16884.1"/>
    </source>
</evidence>
<gene>
    <name evidence="2" type="ORF">CAMGR0001_1178</name>
</gene>
<dbReference type="STRING" id="824.CGRAC_0966"/>
<name>C8PIX9_9BACT</name>
<protein>
    <recommendedName>
        <fullName evidence="4">3-isopropylmalate dehydratase small subunit</fullName>
    </recommendedName>
</protein>
<organism evidence="2 3">
    <name type="scientific">Campylobacter gracilis RM3268</name>
    <dbReference type="NCBI Taxonomy" id="553220"/>
    <lineage>
        <taxon>Bacteria</taxon>
        <taxon>Pseudomonadati</taxon>
        <taxon>Campylobacterota</taxon>
        <taxon>Epsilonproteobacteria</taxon>
        <taxon>Campylobacterales</taxon>
        <taxon>Campylobacteraceae</taxon>
        <taxon>Campylobacter</taxon>
    </lineage>
</organism>
<sequence length="169" mass="18906">MNEIDTGFIKASQILPLIHILSVIFLVCAQICVFLIARIFMNLSSKSQADAKDVKFTEILRYMKRYEQFFALFLAIVCVSGFFLADGGGFKFSDPMVKGAIATLWAGAGFILLNFIYMHYKISSLKRALDAGDELEANEHLIIVVKYFIPLNIVVTLICVYLGVTVGEF</sequence>
<feature type="transmembrane region" description="Helical" evidence="1">
    <location>
        <begin position="69"/>
        <end position="88"/>
    </location>
</feature>
<dbReference type="EMBL" id="ACYG01000027">
    <property type="protein sequence ID" value="EEV16884.1"/>
    <property type="molecule type" value="Genomic_DNA"/>
</dbReference>
<accession>C8PIX9</accession>
<keyword evidence="1" id="KW-0472">Membrane</keyword>
<evidence type="ECO:0000256" key="1">
    <source>
        <dbReference type="SAM" id="Phobius"/>
    </source>
</evidence>
<feature type="transmembrane region" description="Helical" evidence="1">
    <location>
        <begin position="14"/>
        <end position="37"/>
    </location>
</feature>
<reference evidence="2 3" key="1">
    <citation type="submission" date="2009-07" db="EMBL/GenBank/DDBJ databases">
        <authorList>
            <person name="Madupu R."/>
            <person name="Sebastian Y."/>
            <person name="Durkin A.S."/>
            <person name="Torralba M."/>
            <person name="Methe B."/>
            <person name="Sutton G.G."/>
            <person name="Strausberg R.L."/>
            <person name="Nelson K.E."/>
        </authorList>
    </citation>
    <scope>NUCLEOTIDE SEQUENCE [LARGE SCALE GENOMIC DNA]</scope>
    <source>
        <strain evidence="2 3">RM3268</strain>
    </source>
</reference>
<comment type="caution">
    <text evidence="2">The sequence shown here is derived from an EMBL/GenBank/DDBJ whole genome shotgun (WGS) entry which is preliminary data.</text>
</comment>
<dbReference type="RefSeq" id="WP_005871739.1">
    <property type="nucleotide sequence ID" value="NZ_ACYG01000027.1"/>
</dbReference>
<evidence type="ECO:0000313" key="3">
    <source>
        <dbReference type="Proteomes" id="UP000005709"/>
    </source>
</evidence>
<dbReference type="AlphaFoldDB" id="C8PIX9"/>
<evidence type="ECO:0008006" key="4">
    <source>
        <dbReference type="Google" id="ProtNLM"/>
    </source>
</evidence>
<dbReference type="Proteomes" id="UP000005709">
    <property type="component" value="Unassembled WGS sequence"/>
</dbReference>